<protein>
    <submittedName>
        <fullName evidence="1">CLUMA_CG015468, isoform A</fullName>
    </submittedName>
</protein>
<gene>
    <name evidence="1" type="ORF">CLUMA_CG015468</name>
</gene>
<dbReference type="EMBL" id="CVRI01000057">
    <property type="protein sequence ID" value="CRL02128.1"/>
    <property type="molecule type" value="Genomic_DNA"/>
</dbReference>
<dbReference type="Proteomes" id="UP000183832">
    <property type="component" value="Unassembled WGS sequence"/>
</dbReference>
<evidence type="ECO:0000313" key="1">
    <source>
        <dbReference type="EMBL" id="CRL02128.1"/>
    </source>
</evidence>
<evidence type="ECO:0000313" key="2">
    <source>
        <dbReference type="Proteomes" id="UP000183832"/>
    </source>
</evidence>
<sequence length="159" mass="18228">MKKPARCIVFKKIELNSAFELLLGTVFYGKFLISDELTCLSKSNTEMEVLGWFAGKPVRKSFANRFTTKPRFSGHLWVSEMVPNKLNKVFNNPQNMLRQGKHRSGLTLIPNFSSLINKETETDFFVVLTSVFTEIPQSMILENEFMTTLLQQNLIALDD</sequence>
<name>A0A1J1IPN7_9DIPT</name>
<accession>A0A1J1IPN7</accession>
<reference evidence="1 2" key="1">
    <citation type="submission" date="2015-04" db="EMBL/GenBank/DDBJ databases">
        <authorList>
            <person name="Syromyatnikov M.Y."/>
            <person name="Popov V.N."/>
        </authorList>
    </citation>
    <scope>NUCLEOTIDE SEQUENCE [LARGE SCALE GENOMIC DNA]</scope>
</reference>
<organism evidence="1 2">
    <name type="scientific">Clunio marinus</name>
    <dbReference type="NCBI Taxonomy" id="568069"/>
    <lineage>
        <taxon>Eukaryota</taxon>
        <taxon>Metazoa</taxon>
        <taxon>Ecdysozoa</taxon>
        <taxon>Arthropoda</taxon>
        <taxon>Hexapoda</taxon>
        <taxon>Insecta</taxon>
        <taxon>Pterygota</taxon>
        <taxon>Neoptera</taxon>
        <taxon>Endopterygota</taxon>
        <taxon>Diptera</taxon>
        <taxon>Nematocera</taxon>
        <taxon>Chironomoidea</taxon>
        <taxon>Chironomidae</taxon>
        <taxon>Clunio</taxon>
    </lineage>
</organism>
<dbReference type="AlphaFoldDB" id="A0A1J1IPN7"/>
<keyword evidence="2" id="KW-1185">Reference proteome</keyword>
<proteinExistence type="predicted"/>